<proteinExistence type="predicted"/>
<dbReference type="InterPro" id="IPR041698">
    <property type="entry name" value="Methyltransf_25"/>
</dbReference>
<dbReference type="KEGG" id="kbs:EPA93_09850"/>
<organism evidence="2 3">
    <name type="scientific">Ktedonosporobacter rubrisoli</name>
    <dbReference type="NCBI Taxonomy" id="2509675"/>
    <lineage>
        <taxon>Bacteria</taxon>
        <taxon>Bacillati</taxon>
        <taxon>Chloroflexota</taxon>
        <taxon>Ktedonobacteria</taxon>
        <taxon>Ktedonobacterales</taxon>
        <taxon>Ktedonosporobacteraceae</taxon>
        <taxon>Ktedonosporobacter</taxon>
    </lineage>
</organism>
<keyword evidence="2" id="KW-0489">Methyltransferase</keyword>
<keyword evidence="2" id="KW-0808">Transferase</keyword>
<dbReference type="EMBL" id="CP035758">
    <property type="protein sequence ID" value="QBD76294.1"/>
    <property type="molecule type" value="Genomic_DNA"/>
</dbReference>
<dbReference type="OrthoDB" id="159797at2"/>
<dbReference type="GO" id="GO:0032259">
    <property type="term" value="P:methylation"/>
    <property type="evidence" value="ECO:0007669"/>
    <property type="project" value="UniProtKB-KW"/>
</dbReference>
<dbReference type="Gene3D" id="3.40.50.150">
    <property type="entry name" value="Vaccinia Virus protein VP39"/>
    <property type="match status" value="1"/>
</dbReference>
<dbReference type="Pfam" id="PF13649">
    <property type="entry name" value="Methyltransf_25"/>
    <property type="match status" value="1"/>
</dbReference>
<name>A0A4P6JM37_KTERU</name>
<dbReference type="CDD" id="cd02440">
    <property type="entry name" value="AdoMet_MTases"/>
    <property type="match status" value="1"/>
</dbReference>
<evidence type="ECO:0000313" key="2">
    <source>
        <dbReference type="EMBL" id="QBD76294.1"/>
    </source>
</evidence>
<dbReference type="AlphaFoldDB" id="A0A4P6JM37"/>
<gene>
    <name evidence="2" type="ORF">EPA93_09850</name>
</gene>
<dbReference type="GO" id="GO:0008168">
    <property type="term" value="F:methyltransferase activity"/>
    <property type="evidence" value="ECO:0007669"/>
    <property type="project" value="UniProtKB-KW"/>
</dbReference>
<evidence type="ECO:0000313" key="3">
    <source>
        <dbReference type="Proteomes" id="UP000290365"/>
    </source>
</evidence>
<evidence type="ECO:0000259" key="1">
    <source>
        <dbReference type="Pfam" id="PF13649"/>
    </source>
</evidence>
<keyword evidence="3" id="KW-1185">Reference proteome</keyword>
<feature type="domain" description="Methyltransferase" evidence="1">
    <location>
        <begin position="79"/>
        <end position="172"/>
    </location>
</feature>
<dbReference type="RefSeq" id="WP_129886942.1">
    <property type="nucleotide sequence ID" value="NZ_CP035758.1"/>
</dbReference>
<dbReference type="PANTHER" id="PTHR43591">
    <property type="entry name" value="METHYLTRANSFERASE"/>
    <property type="match status" value="1"/>
</dbReference>
<protein>
    <submittedName>
        <fullName evidence="2">Class I SAM-dependent methyltransferase</fullName>
    </submittedName>
</protein>
<dbReference type="PANTHER" id="PTHR43591:SF24">
    <property type="entry name" value="2-METHOXY-6-POLYPRENYL-1,4-BENZOQUINOL METHYLASE, MITOCHONDRIAL"/>
    <property type="match status" value="1"/>
</dbReference>
<dbReference type="InterPro" id="IPR029063">
    <property type="entry name" value="SAM-dependent_MTases_sf"/>
</dbReference>
<dbReference type="SUPFAM" id="SSF53335">
    <property type="entry name" value="S-adenosyl-L-methionine-dependent methyltransferases"/>
    <property type="match status" value="1"/>
</dbReference>
<sequence>MLLQQRIKTLFRRGQPVLTVWEPTPPIRMREGRRYRTDIPYLLPIDFTEYHRLDFEYYALKGVSGEKSYSTPLQAPSSILDVGCGNGRWVTEMAQSFPQALVLGIDIEAFPFSPQPPVSRNIQFIQANILRGLPLPENSFDFVHQRFLGAGIPLKMWPWMIRELLRVTSPRGWLELLEGGDVFLNTGPLMQEMLGWRQAMSRRYDIYPEEIHHLGTWLRGIGAKHVEEQLIRLPLGWSDHHSLILARNFLAICQGLKGQICPHLGVNVTRFEAVTCLLLEEWKTYRTEVLLFSVYGQKG</sequence>
<reference evidence="2 3" key="1">
    <citation type="submission" date="2019-01" db="EMBL/GenBank/DDBJ databases">
        <title>Ktedonosporobacter rubrisoli SCAWS-G2.</title>
        <authorList>
            <person name="Huang Y."/>
            <person name="Yan B."/>
        </authorList>
    </citation>
    <scope>NUCLEOTIDE SEQUENCE [LARGE SCALE GENOMIC DNA]</scope>
    <source>
        <strain evidence="2 3">SCAWS-G2</strain>
    </source>
</reference>
<dbReference type="Proteomes" id="UP000290365">
    <property type="component" value="Chromosome"/>
</dbReference>
<accession>A0A4P6JM37</accession>